<sequence>MTQVHTMTIRKLRKTGPVDNSIFDGPRLMKKFIEKVKIDPITTLLTGYRFDHIYIKKMLKGKGQQERRVVLEGSLWLADNAETIHSKFAVDLDSWEVRIEGVLEGGTTIEIQAAEPTPVKPAHFEDEEGMFEYMISQHWASLQHSQGIY</sequence>
<name>W9X1L8_9EURO</name>
<dbReference type="GeneID" id="19190532"/>
<reference evidence="1 2" key="1">
    <citation type="submission" date="2013-03" db="EMBL/GenBank/DDBJ databases">
        <title>The Genome Sequence of Cladophialophora psammophila CBS 110553.</title>
        <authorList>
            <consortium name="The Broad Institute Genomics Platform"/>
            <person name="Cuomo C."/>
            <person name="de Hoog S."/>
            <person name="Gorbushina A."/>
            <person name="Walker B."/>
            <person name="Young S.K."/>
            <person name="Zeng Q."/>
            <person name="Gargeya S."/>
            <person name="Fitzgerald M."/>
            <person name="Haas B."/>
            <person name="Abouelleil A."/>
            <person name="Allen A.W."/>
            <person name="Alvarado L."/>
            <person name="Arachchi H.M."/>
            <person name="Berlin A.M."/>
            <person name="Chapman S.B."/>
            <person name="Gainer-Dewar J."/>
            <person name="Goldberg J."/>
            <person name="Griggs A."/>
            <person name="Gujja S."/>
            <person name="Hansen M."/>
            <person name="Howarth C."/>
            <person name="Imamovic A."/>
            <person name="Ireland A."/>
            <person name="Larimer J."/>
            <person name="McCowan C."/>
            <person name="Murphy C."/>
            <person name="Pearson M."/>
            <person name="Poon T.W."/>
            <person name="Priest M."/>
            <person name="Roberts A."/>
            <person name="Saif S."/>
            <person name="Shea T."/>
            <person name="Sisk P."/>
            <person name="Sykes S."/>
            <person name="Wortman J."/>
            <person name="Nusbaum C."/>
            <person name="Birren B."/>
        </authorList>
    </citation>
    <scope>NUCLEOTIDE SEQUENCE [LARGE SCALE GENOMIC DNA]</scope>
    <source>
        <strain evidence="1 2">CBS 110553</strain>
    </source>
</reference>
<dbReference type="EMBL" id="AMGX01000008">
    <property type="protein sequence ID" value="EXJ70826.1"/>
    <property type="molecule type" value="Genomic_DNA"/>
</dbReference>
<dbReference type="RefSeq" id="XP_007744605.1">
    <property type="nucleotide sequence ID" value="XM_007746415.1"/>
</dbReference>
<dbReference type="HOGENOM" id="CLU_088299_0_0_1"/>
<accession>W9X1L8</accession>
<keyword evidence="2" id="KW-1185">Reference proteome</keyword>
<dbReference type="AlphaFoldDB" id="W9X1L8"/>
<gene>
    <name evidence="1" type="ORF">A1O5_05816</name>
</gene>
<protein>
    <submittedName>
        <fullName evidence="1">Uncharacterized protein</fullName>
    </submittedName>
</protein>
<dbReference type="OrthoDB" id="62952at2759"/>
<comment type="caution">
    <text evidence="1">The sequence shown here is derived from an EMBL/GenBank/DDBJ whole genome shotgun (WGS) entry which is preliminary data.</text>
</comment>
<evidence type="ECO:0000313" key="2">
    <source>
        <dbReference type="Proteomes" id="UP000019471"/>
    </source>
</evidence>
<evidence type="ECO:0000313" key="1">
    <source>
        <dbReference type="EMBL" id="EXJ70826.1"/>
    </source>
</evidence>
<dbReference type="Proteomes" id="UP000019471">
    <property type="component" value="Unassembled WGS sequence"/>
</dbReference>
<proteinExistence type="predicted"/>
<organism evidence="1 2">
    <name type="scientific">Cladophialophora psammophila CBS 110553</name>
    <dbReference type="NCBI Taxonomy" id="1182543"/>
    <lineage>
        <taxon>Eukaryota</taxon>
        <taxon>Fungi</taxon>
        <taxon>Dikarya</taxon>
        <taxon>Ascomycota</taxon>
        <taxon>Pezizomycotina</taxon>
        <taxon>Eurotiomycetes</taxon>
        <taxon>Chaetothyriomycetidae</taxon>
        <taxon>Chaetothyriales</taxon>
        <taxon>Herpotrichiellaceae</taxon>
        <taxon>Cladophialophora</taxon>
    </lineage>
</organism>